<feature type="domain" description="Glycosyltransferase subfamily 4-like N-terminal" evidence="2">
    <location>
        <begin position="63"/>
        <end position="165"/>
    </location>
</feature>
<protein>
    <submittedName>
        <fullName evidence="3">Glycosyltransferase involved in cell wall bisynthesis</fullName>
    </submittedName>
</protein>
<sequence length="402" mass="44824">MNIAIIGTYPPRQCGIATFTQDLFKSLHQDPTLAPAIIAISDGSEDFFPTEVSIVIEKNKISSYLKAAKQINERFDIVIIQHEYGIFGGESGDYILDFVHALSIPVVTNFHTVLRQPRERELRILQQLARRSENVTVMTDTAVEMLQHIYHISAQKIELIPHGVPHFSFRQSEAKQQLGLTGKKVMLSFGFLGPSKGFETAIEAVAAVPHDDFVYIILGSTHPNILREAGESYREYLQAKAQELGIADRVHFINQFASEKLLTQYLSACDIYVTPYPNENQISSGTLSFAIGAGAAVISTPYWYAKDLLKDDRGLLFDFKDSNALSLIIRALLDEPQLLARYRHNAAHYGASMSWSNVGKLQAKLLQRIVAKDAPVAMTLPHNSAPHHINNLLRTSTHKLSS</sequence>
<dbReference type="Pfam" id="PF00534">
    <property type="entry name" value="Glycos_transf_1"/>
    <property type="match status" value="1"/>
</dbReference>
<dbReference type="PANTHER" id="PTHR12526">
    <property type="entry name" value="GLYCOSYLTRANSFERASE"/>
    <property type="match status" value="1"/>
</dbReference>
<reference evidence="4" key="1">
    <citation type="submission" date="2017-02" db="EMBL/GenBank/DDBJ databases">
        <authorList>
            <person name="Varghese N."/>
            <person name="Submissions S."/>
        </authorList>
    </citation>
    <scope>NUCLEOTIDE SEQUENCE [LARGE SCALE GENOMIC DNA]</scope>
    <source>
        <strain evidence="4">DSM 24091</strain>
    </source>
</reference>
<dbReference type="PANTHER" id="PTHR12526:SF572">
    <property type="entry name" value="BLL5144 PROTEIN"/>
    <property type="match status" value="1"/>
</dbReference>
<keyword evidence="3" id="KW-0808">Transferase</keyword>
<gene>
    <name evidence="3" type="ORF">SAMN05660841_00112</name>
</gene>
<dbReference type="CDD" id="cd03822">
    <property type="entry name" value="GT4_mannosyltransferase-like"/>
    <property type="match status" value="1"/>
</dbReference>
<dbReference type="EMBL" id="FUZF01000001">
    <property type="protein sequence ID" value="SKB37678.1"/>
    <property type="molecule type" value="Genomic_DNA"/>
</dbReference>
<dbReference type="Gene3D" id="3.40.50.2000">
    <property type="entry name" value="Glycogen Phosphorylase B"/>
    <property type="match status" value="2"/>
</dbReference>
<evidence type="ECO:0000313" key="4">
    <source>
        <dbReference type="Proteomes" id="UP000190150"/>
    </source>
</evidence>
<name>A0A1T5ARR2_9SPHI</name>
<organism evidence="3 4">
    <name type="scientific">Sphingobacterium nematocida</name>
    <dbReference type="NCBI Taxonomy" id="1513896"/>
    <lineage>
        <taxon>Bacteria</taxon>
        <taxon>Pseudomonadati</taxon>
        <taxon>Bacteroidota</taxon>
        <taxon>Sphingobacteriia</taxon>
        <taxon>Sphingobacteriales</taxon>
        <taxon>Sphingobacteriaceae</taxon>
        <taxon>Sphingobacterium</taxon>
    </lineage>
</organism>
<dbReference type="OrthoDB" id="9765330at2"/>
<dbReference type="SUPFAM" id="SSF53756">
    <property type="entry name" value="UDP-Glycosyltransferase/glycogen phosphorylase"/>
    <property type="match status" value="1"/>
</dbReference>
<dbReference type="GO" id="GO:0016757">
    <property type="term" value="F:glycosyltransferase activity"/>
    <property type="evidence" value="ECO:0007669"/>
    <property type="project" value="InterPro"/>
</dbReference>
<evidence type="ECO:0000259" key="2">
    <source>
        <dbReference type="Pfam" id="PF13439"/>
    </source>
</evidence>
<dbReference type="Pfam" id="PF13439">
    <property type="entry name" value="Glyco_transf_4"/>
    <property type="match status" value="1"/>
</dbReference>
<dbReference type="InterPro" id="IPR028098">
    <property type="entry name" value="Glyco_trans_4-like_N"/>
</dbReference>
<proteinExistence type="predicted"/>
<feature type="domain" description="Glycosyl transferase family 1" evidence="1">
    <location>
        <begin position="173"/>
        <end position="347"/>
    </location>
</feature>
<dbReference type="STRING" id="1513896.SAMN05660841_00112"/>
<keyword evidence="4" id="KW-1185">Reference proteome</keyword>
<dbReference type="Proteomes" id="UP000190150">
    <property type="component" value="Unassembled WGS sequence"/>
</dbReference>
<dbReference type="InterPro" id="IPR001296">
    <property type="entry name" value="Glyco_trans_1"/>
</dbReference>
<evidence type="ECO:0000313" key="3">
    <source>
        <dbReference type="EMBL" id="SKB37678.1"/>
    </source>
</evidence>
<evidence type="ECO:0000259" key="1">
    <source>
        <dbReference type="Pfam" id="PF00534"/>
    </source>
</evidence>
<accession>A0A1T5ARR2</accession>
<dbReference type="AlphaFoldDB" id="A0A1T5ARR2"/>